<comment type="caution">
    <text evidence="1">The sequence shown here is derived from an EMBL/GenBank/DDBJ whole genome shotgun (WGS) entry which is preliminary data.</text>
</comment>
<evidence type="ECO:0000313" key="1">
    <source>
        <dbReference type="EMBL" id="KAG5629831.1"/>
    </source>
</evidence>
<protein>
    <submittedName>
        <fullName evidence="1">Uncharacterized protein</fullName>
    </submittedName>
</protein>
<gene>
    <name evidence="1" type="ORF">H5410_001548</name>
</gene>
<dbReference type="AlphaFoldDB" id="A0A9J6B0F1"/>
<proteinExistence type="predicted"/>
<name>A0A9J6B0F1_SOLCO</name>
<dbReference type="OrthoDB" id="1324934at2759"/>
<dbReference type="Proteomes" id="UP000824120">
    <property type="component" value="Chromosome 1"/>
</dbReference>
<sequence>MKWRMQNKRRNVNSLMECTDMLDKVNSKIAEQMFECVEEQKLITKWQDALDAIQLEITDLEHAVQQIESYEEAEIVSQSWLQEQTQLLKFHESIHNGLTYMTSQLIEGRVELTQEIDQFGSDIHDLEAHLNKKIEASDAQLLIVVDDDQLVEQKEEFQPFNYTLFLNINVEKEYKSENVVKNVALELRQLESHSKHFSIKFELMDECIDEEQGPYILKFFNPRRQNDISHLRAKKCKMRHKLLGSFIFIPPPLERSRKIDAKLGVKFISSKWKEKW</sequence>
<evidence type="ECO:0000313" key="2">
    <source>
        <dbReference type="Proteomes" id="UP000824120"/>
    </source>
</evidence>
<dbReference type="EMBL" id="JACXVP010000001">
    <property type="protein sequence ID" value="KAG5629831.1"/>
    <property type="molecule type" value="Genomic_DNA"/>
</dbReference>
<organism evidence="1 2">
    <name type="scientific">Solanum commersonii</name>
    <name type="common">Commerson's wild potato</name>
    <name type="synonym">Commerson's nightshade</name>
    <dbReference type="NCBI Taxonomy" id="4109"/>
    <lineage>
        <taxon>Eukaryota</taxon>
        <taxon>Viridiplantae</taxon>
        <taxon>Streptophyta</taxon>
        <taxon>Embryophyta</taxon>
        <taxon>Tracheophyta</taxon>
        <taxon>Spermatophyta</taxon>
        <taxon>Magnoliopsida</taxon>
        <taxon>eudicotyledons</taxon>
        <taxon>Gunneridae</taxon>
        <taxon>Pentapetalae</taxon>
        <taxon>asterids</taxon>
        <taxon>lamiids</taxon>
        <taxon>Solanales</taxon>
        <taxon>Solanaceae</taxon>
        <taxon>Solanoideae</taxon>
        <taxon>Solaneae</taxon>
        <taxon>Solanum</taxon>
    </lineage>
</organism>
<keyword evidence="2" id="KW-1185">Reference proteome</keyword>
<reference evidence="1 2" key="1">
    <citation type="submission" date="2020-09" db="EMBL/GenBank/DDBJ databases">
        <title>De no assembly of potato wild relative species, Solanum commersonii.</title>
        <authorList>
            <person name="Cho K."/>
        </authorList>
    </citation>
    <scope>NUCLEOTIDE SEQUENCE [LARGE SCALE GENOMIC DNA]</scope>
    <source>
        <strain evidence="1">LZ3.2</strain>
        <tissue evidence="1">Leaf</tissue>
    </source>
</reference>
<accession>A0A9J6B0F1</accession>